<evidence type="ECO:0000259" key="1">
    <source>
        <dbReference type="Pfam" id="PF17906"/>
    </source>
</evidence>
<dbReference type="InterPro" id="IPR041426">
    <property type="entry name" value="Mos1_HTH"/>
</dbReference>
<organism evidence="2 3">
    <name type="scientific">Vespula squamosa</name>
    <name type="common">Southern yellow jacket</name>
    <name type="synonym">Wasp</name>
    <dbReference type="NCBI Taxonomy" id="30214"/>
    <lineage>
        <taxon>Eukaryota</taxon>
        <taxon>Metazoa</taxon>
        <taxon>Ecdysozoa</taxon>
        <taxon>Arthropoda</taxon>
        <taxon>Hexapoda</taxon>
        <taxon>Insecta</taxon>
        <taxon>Pterygota</taxon>
        <taxon>Neoptera</taxon>
        <taxon>Endopterygota</taxon>
        <taxon>Hymenoptera</taxon>
        <taxon>Apocrita</taxon>
        <taxon>Aculeata</taxon>
        <taxon>Vespoidea</taxon>
        <taxon>Vespidae</taxon>
        <taxon>Vespinae</taxon>
        <taxon>Vespula</taxon>
    </lineage>
</organism>
<dbReference type="PANTHER" id="PTHR46060">
    <property type="entry name" value="MARINER MOS1 TRANSPOSASE-LIKE PROTEIN"/>
    <property type="match status" value="1"/>
</dbReference>
<reference evidence="2 3" key="1">
    <citation type="journal article" date="2024" name="Ann. Entomol. Soc. Am.">
        <title>Genomic analyses of the southern and eastern yellowjacket wasps (Hymenoptera: Vespidae) reveal evolutionary signatures of social life.</title>
        <authorList>
            <person name="Catto M.A."/>
            <person name="Caine P.B."/>
            <person name="Orr S.E."/>
            <person name="Hunt B.G."/>
            <person name="Goodisman M.A.D."/>
        </authorList>
    </citation>
    <scope>NUCLEOTIDE SEQUENCE [LARGE SCALE GENOMIC DNA]</scope>
    <source>
        <strain evidence="2">233</strain>
        <tissue evidence="2">Head and thorax</tissue>
    </source>
</reference>
<evidence type="ECO:0000313" key="2">
    <source>
        <dbReference type="EMBL" id="KAL2735569.1"/>
    </source>
</evidence>
<proteinExistence type="predicted"/>
<dbReference type="Proteomes" id="UP001607302">
    <property type="component" value="Unassembled WGS sequence"/>
</dbReference>
<gene>
    <name evidence="2" type="ORF">V1478_003209</name>
</gene>
<accession>A0ABD2BSJ8</accession>
<dbReference type="EMBL" id="JAUDFV010000064">
    <property type="protein sequence ID" value="KAL2735569.1"/>
    <property type="molecule type" value="Genomic_DNA"/>
</dbReference>
<dbReference type="Pfam" id="PF17906">
    <property type="entry name" value="HTH_48"/>
    <property type="match status" value="1"/>
</dbReference>
<evidence type="ECO:0000313" key="3">
    <source>
        <dbReference type="Proteomes" id="UP001607302"/>
    </source>
</evidence>
<dbReference type="PANTHER" id="PTHR46060:SF2">
    <property type="entry name" value="HISTONE-LYSINE N-METHYLTRANSFERASE SETMAR"/>
    <property type="match status" value="1"/>
</dbReference>
<comment type="caution">
    <text evidence="2">The sequence shown here is derived from an EMBL/GenBank/DDBJ whole genome shotgun (WGS) entry which is preliminary data.</text>
</comment>
<protein>
    <submittedName>
        <fullName evidence="2">Histone-lysine N-methyltransferase SETMAR</fullName>
    </submittedName>
</protein>
<name>A0ABD2BSJ8_VESSQ</name>
<dbReference type="InterPro" id="IPR052709">
    <property type="entry name" value="Transposase-MT_Hybrid"/>
</dbReference>
<dbReference type="Gene3D" id="1.10.10.1450">
    <property type="match status" value="1"/>
</dbReference>
<keyword evidence="3" id="KW-1185">Reference proteome</keyword>
<dbReference type="AlphaFoldDB" id="A0ABD2BSJ8"/>
<sequence>MKNQRKHLRHVILHCFTKDNNAKDTTIEICTVYESDATSVQTVRSCFTRLGTDNFYLEDEEGSSHLSITDTELIKNMVNKNPRYIVRELADILNIPQTTVHDNFTRIDYINRSENNIFLANPGSSGKIALYYFHRDGEK</sequence>
<feature type="domain" description="Mos1 transposase HTH" evidence="1">
    <location>
        <begin position="5"/>
        <end position="50"/>
    </location>
</feature>